<evidence type="ECO:0000259" key="2">
    <source>
        <dbReference type="SMART" id="SM00860"/>
    </source>
</evidence>
<feature type="region of interest" description="Disordered" evidence="1">
    <location>
        <begin position="159"/>
        <end position="179"/>
    </location>
</feature>
<dbReference type="SMART" id="SM00860">
    <property type="entry name" value="SMI1_KNR4"/>
    <property type="match status" value="1"/>
</dbReference>
<sequence>MAAAVTVVPQLLPGAGRTSARDRCPAQFTFLAKNHLPTRPGAATRLVPGEPGSAVICRYQRRMGGSLREAPARLIGVHPLPDVRSYAERANRLPVMGRGSIACLYAGDPLADVVLFSYGDGRVQGLSIDESCKLVVNGRRTAKADQGFVGLVDALVPSPAPPSPSPMVTTPAPGPTPKRTPLTQARLKAIGCTPSADHAIPVRPDPTRAAATNRVWRRIETWLRAHAPATYATLGPPADQGRIAAAQSRLGVRFPDDVVVSLLRHNGVRQGDRAAFQVPLMYRPLSLDRIESTWRMLCGIVRDQGDASGTWWSGRLVPIGEDGGGVTLVADPDHGGRVGDADDEQGLIFGSGEGWPSYLALLQATATSLESGRPVRYSHPQVERSGALDWSYRPPRS</sequence>
<protein>
    <recommendedName>
        <fullName evidence="2">Knr4/Smi1-like domain-containing protein</fullName>
    </recommendedName>
</protein>
<name>A0ABP8TLU5_9ACTN</name>
<dbReference type="InterPro" id="IPR018958">
    <property type="entry name" value="Knr4/Smi1-like_dom"/>
</dbReference>
<reference evidence="4" key="1">
    <citation type="journal article" date="2019" name="Int. J. Syst. Evol. Microbiol.">
        <title>The Global Catalogue of Microorganisms (GCM) 10K type strain sequencing project: providing services to taxonomists for standard genome sequencing and annotation.</title>
        <authorList>
            <consortium name="The Broad Institute Genomics Platform"/>
            <consortium name="The Broad Institute Genome Sequencing Center for Infectious Disease"/>
            <person name="Wu L."/>
            <person name="Ma J."/>
        </authorList>
    </citation>
    <scope>NUCLEOTIDE SEQUENCE [LARGE SCALE GENOMIC DNA]</scope>
    <source>
        <strain evidence="4">JCM 17938</strain>
    </source>
</reference>
<evidence type="ECO:0000256" key="1">
    <source>
        <dbReference type="SAM" id="MobiDB-lite"/>
    </source>
</evidence>
<accession>A0ABP8TLU5</accession>
<evidence type="ECO:0000313" key="4">
    <source>
        <dbReference type="Proteomes" id="UP001500212"/>
    </source>
</evidence>
<dbReference type="Pfam" id="PF09346">
    <property type="entry name" value="SMI1_KNR4"/>
    <property type="match status" value="1"/>
</dbReference>
<dbReference type="Gene3D" id="3.40.1580.10">
    <property type="entry name" value="SMI1/KNR4-like"/>
    <property type="match status" value="1"/>
</dbReference>
<comment type="caution">
    <text evidence="3">The sequence shown here is derived from an EMBL/GenBank/DDBJ whole genome shotgun (WGS) entry which is preliminary data.</text>
</comment>
<gene>
    <name evidence="3" type="ORF">GCM10023195_29470</name>
</gene>
<dbReference type="Proteomes" id="UP001500212">
    <property type="component" value="Unassembled WGS sequence"/>
</dbReference>
<dbReference type="InterPro" id="IPR037883">
    <property type="entry name" value="Knr4/Smi1-like_sf"/>
</dbReference>
<dbReference type="SUPFAM" id="SSF160631">
    <property type="entry name" value="SMI1/KNR4-like"/>
    <property type="match status" value="1"/>
</dbReference>
<organism evidence="3 4">
    <name type="scientific">Actinoallomurus liliacearum</name>
    <dbReference type="NCBI Taxonomy" id="1080073"/>
    <lineage>
        <taxon>Bacteria</taxon>
        <taxon>Bacillati</taxon>
        <taxon>Actinomycetota</taxon>
        <taxon>Actinomycetes</taxon>
        <taxon>Streptosporangiales</taxon>
        <taxon>Thermomonosporaceae</taxon>
        <taxon>Actinoallomurus</taxon>
    </lineage>
</organism>
<proteinExistence type="predicted"/>
<evidence type="ECO:0000313" key="3">
    <source>
        <dbReference type="EMBL" id="GAA4607693.1"/>
    </source>
</evidence>
<dbReference type="EMBL" id="BAABHJ010000006">
    <property type="protein sequence ID" value="GAA4607693.1"/>
    <property type="molecule type" value="Genomic_DNA"/>
</dbReference>
<feature type="domain" description="Knr4/Smi1-like" evidence="2">
    <location>
        <begin position="237"/>
        <end position="361"/>
    </location>
</feature>
<keyword evidence="4" id="KW-1185">Reference proteome</keyword>